<dbReference type="InterPro" id="IPR051310">
    <property type="entry name" value="MCP_chemotaxis"/>
</dbReference>
<feature type="coiled-coil region" evidence="4">
    <location>
        <begin position="72"/>
        <end position="129"/>
    </location>
</feature>
<dbReference type="EMBL" id="SOEG01000035">
    <property type="protein sequence ID" value="TDX47819.1"/>
    <property type="molecule type" value="Genomic_DNA"/>
</dbReference>
<dbReference type="SUPFAM" id="SSF58104">
    <property type="entry name" value="Methyl-accepting chemotaxis protein (MCP) signaling domain"/>
    <property type="match status" value="1"/>
</dbReference>
<protein>
    <submittedName>
        <fullName evidence="9">Methyl-accepting chemotaxis protein</fullName>
    </submittedName>
</protein>
<dbReference type="InterPro" id="IPR004089">
    <property type="entry name" value="MCPsignal_dom"/>
</dbReference>
<dbReference type="PROSITE" id="PS50111">
    <property type="entry name" value="CHEMOTAXIS_TRANSDUC_2"/>
    <property type="match status" value="1"/>
</dbReference>
<dbReference type="SMART" id="SM01358">
    <property type="entry name" value="HBM"/>
    <property type="match status" value="1"/>
</dbReference>
<evidence type="ECO:0000256" key="2">
    <source>
        <dbReference type="ARBA" id="ARBA00029447"/>
    </source>
</evidence>
<feature type="domain" description="HAMP" evidence="7">
    <location>
        <begin position="319"/>
        <end position="371"/>
    </location>
</feature>
<evidence type="ECO:0000313" key="9">
    <source>
        <dbReference type="EMBL" id="TDX47819.1"/>
    </source>
</evidence>
<dbReference type="AlphaFoldDB" id="A0A4V3GXH2"/>
<dbReference type="CDD" id="cd06225">
    <property type="entry name" value="HAMP"/>
    <property type="match status" value="2"/>
</dbReference>
<dbReference type="InterPro" id="IPR032255">
    <property type="entry name" value="HBM"/>
</dbReference>
<dbReference type="SMART" id="SM00304">
    <property type="entry name" value="HAMP"/>
    <property type="match status" value="2"/>
</dbReference>
<keyword evidence="4" id="KW-0175">Coiled coil</keyword>
<dbReference type="Pfam" id="PF00672">
    <property type="entry name" value="HAMP"/>
    <property type="match status" value="2"/>
</dbReference>
<evidence type="ECO:0000256" key="5">
    <source>
        <dbReference type="SAM" id="Phobius"/>
    </source>
</evidence>
<evidence type="ECO:0000259" key="8">
    <source>
        <dbReference type="PROSITE" id="PS51753"/>
    </source>
</evidence>
<evidence type="ECO:0000256" key="4">
    <source>
        <dbReference type="SAM" id="Coils"/>
    </source>
</evidence>
<feature type="domain" description="HBM" evidence="8">
    <location>
        <begin position="38"/>
        <end position="292"/>
    </location>
</feature>
<dbReference type="InterPro" id="IPR003660">
    <property type="entry name" value="HAMP_dom"/>
</dbReference>
<name>A0A4V3GXH2_9FIRM</name>
<dbReference type="PROSITE" id="PS50885">
    <property type="entry name" value="HAMP"/>
    <property type="match status" value="2"/>
</dbReference>
<sequence length="707" mass="79643">MFKNLKVGSKLGLGFGIVIILAVIVGGFSYLGFNRVENKVEIADDANRMIKYMKGIRTQEKNFILRNSEEYLSKVNSEVEDMIQQARNTKDKLDKQEDRTVMDNIINNINDYKKAFDKYEEYYQKEENADHSMVKSARNAIRIAEDFRKAQKMEISKVINNNQSIEIINRELEIADDANRIIEGILDTRTEEKNFIIKEDQKYLKLFDENIQEITIQAEQIKEKLWEKDNNRSDINNIIKAVNNYQVAFNNYVQAIENEKIAESTMVSEARAVENELEGLRKKFKTDMQNQINTTNVINLILLLIVVATGIAIAWVITKYISRTIKSIRKVLAKVEDGDFSEEVEFDSDDELGKMAKSVNNTINSLQEIIRDIEKVLARVADGDFTQKVSVDAKNELKKMSDNLNETIDSLNKALYQVQESSATVGNAADEISMGNQDLSERTQEQASSLEEVSATIEEINASIQEVAASSEEANDFARDSKETVNKGSEIVDETMRSMSKITASSKEIADIITVVNDIAFQTNLLALNAAVEAARAGEHGKGFAVVAAEVRNLAGRTAESAKEIDKLINAIIGQIEEGNDLVEKTGYALKEIVENSNQSSQAIEEIAAAMEQQSSAANQIQEAVEELNQVTQDNASMVEEIASSSEVLNEEAKDMSQIVNRFKLDLNNNKFDYLESTKSKVKQVRQEEVEDLSKMMNLDEDDFERF</sequence>
<evidence type="ECO:0000313" key="10">
    <source>
        <dbReference type="Proteomes" id="UP000295832"/>
    </source>
</evidence>
<keyword evidence="5" id="KW-1133">Transmembrane helix</keyword>
<keyword evidence="10" id="KW-1185">Reference proteome</keyword>
<evidence type="ECO:0000256" key="1">
    <source>
        <dbReference type="ARBA" id="ARBA00022500"/>
    </source>
</evidence>
<feature type="coiled-coil region" evidence="4">
    <location>
        <begin position="356"/>
        <end position="414"/>
    </location>
</feature>
<dbReference type="PANTHER" id="PTHR43531:SF11">
    <property type="entry name" value="METHYL-ACCEPTING CHEMOTAXIS PROTEIN 3"/>
    <property type="match status" value="1"/>
</dbReference>
<feature type="domain" description="Methyl-accepting transducer" evidence="6">
    <location>
        <begin position="421"/>
        <end position="650"/>
    </location>
</feature>
<accession>A0A4V3GXH2</accession>
<evidence type="ECO:0000256" key="3">
    <source>
        <dbReference type="PROSITE-ProRule" id="PRU00284"/>
    </source>
</evidence>
<dbReference type="Pfam" id="PF16591">
    <property type="entry name" value="HBM"/>
    <property type="match status" value="1"/>
</dbReference>
<keyword evidence="5" id="KW-0472">Membrane</keyword>
<keyword evidence="1" id="KW-0145">Chemotaxis</keyword>
<dbReference type="CDD" id="cd11386">
    <property type="entry name" value="MCP_signal"/>
    <property type="match status" value="1"/>
</dbReference>
<dbReference type="PANTHER" id="PTHR43531">
    <property type="entry name" value="PROTEIN ICFG"/>
    <property type="match status" value="1"/>
</dbReference>
<dbReference type="Gene3D" id="1.10.287.950">
    <property type="entry name" value="Methyl-accepting chemotaxis protein"/>
    <property type="match status" value="1"/>
</dbReference>
<dbReference type="GO" id="GO:0005886">
    <property type="term" value="C:plasma membrane"/>
    <property type="evidence" value="ECO:0007669"/>
    <property type="project" value="TreeGrafter"/>
</dbReference>
<feature type="domain" description="HAMP" evidence="7">
    <location>
        <begin position="372"/>
        <end position="416"/>
    </location>
</feature>
<dbReference type="SUPFAM" id="SSF158472">
    <property type="entry name" value="HAMP domain-like"/>
    <property type="match status" value="1"/>
</dbReference>
<dbReference type="FunFam" id="1.10.287.950:FF:000001">
    <property type="entry name" value="Methyl-accepting chemotaxis sensory transducer"/>
    <property type="match status" value="1"/>
</dbReference>
<organism evidence="9 10">
    <name type="scientific">Orenia marismortui</name>
    <dbReference type="NCBI Taxonomy" id="46469"/>
    <lineage>
        <taxon>Bacteria</taxon>
        <taxon>Bacillati</taxon>
        <taxon>Bacillota</taxon>
        <taxon>Clostridia</taxon>
        <taxon>Halanaerobiales</taxon>
        <taxon>Halobacteroidaceae</taxon>
        <taxon>Orenia</taxon>
    </lineage>
</organism>
<dbReference type="GO" id="GO:0004888">
    <property type="term" value="F:transmembrane signaling receptor activity"/>
    <property type="evidence" value="ECO:0007669"/>
    <property type="project" value="TreeGrafter"/>
</dbReference>
<reference evidence="9 10" key="1">
    <citation type="submission" date="2019-03" db="EMBL/GenBank/DDBJ databases">
        <title>Subsurface microbial communities from deep shales in Ohio and West Virginia, USA.</title>
        <authorList>
            <person name="Wrighton K."/>
        </authorList>
    </citation>
    <scope>NUCLEOTIDE SEQUENCE [LARGE SCALE GENOMIC DNA]</scope>
    <source>
        <strain evidence="9 10">MSL 6dP</strain>
    </source>
</reference>
<feature type="transmembrane region" description="Helical" evidence="5">
    <location>
        <begin position="297"/>
        <end position="317"/>
    </location>
</feature>
<evidence type="ECO:0000259" key="7">
    <source>
        <dbReference type="PROSITE" id="PS50885"/>
    </source>
</evidence>
<evidence type="ECO:0000259" key="6">
    <source>
        <dbReference type="PROSITE" id="PS50111"/>
    </source>
</evidence>
<comment type="caution">
    <text evidence="9">The sequence shown here is derived from an EMBL/GenBank/DDBJ whole genome shotgun (WGS) entry which is preliminary data.</text>
</comment>
<dbReference type="GO" id="GO:0007165">
    <property type="term" value="P:signal transduction"/>
    <property type="evidence" value="ECO:0007669"/>
    <property type="project" value="UniProtKB-KW"/>
</dbReference>
<dbReference type="GO" id="GO:0006935">
    <property type="term" value="P:chemotaxis"/>
    <property type="evidence" value="ECO:0007669"/>
    <property type="project" value="UniProtKB-KW"/>
</dbReference>
<dbReference type="Proteomes" id="UP000295832">
    <property type="component" value="Unassembled WGS sequence"/>
</dbReference>
<dbReference type="Pfam" id="PF00015">
    <property type="entry name" value="MCPsignal"/>
    <property type="match status" value="1"/>
</dbReference>
<feature type="transmembrane region" description="Helical" evidence="5">
    <location>
        <begin position="12"/>
        <end position="33"/>
    </location>
</feature>
<dbReference type="Gene3D" id="6.10.340.10">
    <property type="match status" value="1"/>
</dbReference>
<dbReference type="PROSITE" id="PS51753">
    <property type="entry name" value="HBM"/>
    <property type="match status" value="1"/>
</dbReference>
<feature type="coiled-coil region" evidence="4">
    <location>
        <begin position="607"/>
        <end position="641"/>
    </location>
</feature>
<dbReference type="SMART" id="SM00283">
    <property type="entry name" value="MA"/>
    <property type="match status" value="1"/>
</dbReference>
<keyword evidence="5" id="KW-0812">Transmembrane</keyword>
<proteinExistence type="inferred from homology"/>
<dbReference type="STRING" id="926561.GCA_000379025_00003"/>
<dbReference type="RefSeq" id="WP_134118484.1">
    <property type="nucleotide sequence ID" value="NZ_SOEG01000035.1"/>
</dbReference>
<comment type="similarity">
    <text evidence="2">Belongs to the methyl-accepting chemotaxis (MCP) protein family.</text>
</comment>
<gene>
    <name evidence="9" type="ORF">C7959_1358</name>
</gene>
<keyword evidence="3" id="KW-0807">Transducer</keyword>